<proteinExistence type="predicted"/>
<keyword evidence="2" id="KW-0723">Serine/threonine-protein kinase</keyword>
<feature type="compositionally biased region" description="Pro residues" evidence="8">
    <location>
        <begin position="288"/>
        <end position="304"/>
    </location>
</feature>
<name>A0ABN2W2T5_9ACTN</name>
<evidence type="ECO:0000256" key="6">
    <source>
        <dbReference type="ARBA" id="ARBA00022840"/>
    </source>
</evidence>
<evidence type="ECO:0000256" key="2">
    <source>
        <dbReference type="ARBA" id="ARBA00022527"/>
    </source>
</evidence>
<evidence type="ECO:0000256" key="4">
    <source>
        <dbReference type="ARBA" id="ARBA00022741"/>
    </source>
</evidence>
<evidence type="ECO:0000259" key="9">
    <source>
        <dbReference type="PROSITE" id="PS50011"/>
    </source>
</evidence>
<dbReference type="PROSITE" id="PS00108">
    <property type="entry name" value="PROTEIN_KINASE_ST"/>
    <property type="match status" value="1"/>
</dbReference>
<feature type="domain" description="Protein kinase" evidence="9">
    <location>
        <begin position="19"/>
        <end position="274"/>
    </location>
</feature>
<dbReference type="PANTHER" id="PTHR43289">
    <property type="entry name" value="MITOGEN-ACTIVATED PROTEIN KINASE KINASE KINASE 20-RELATED"/>
    <property type="match status" value="1"/>
</dbReference>
<protein>
    <recommendedName>
        <fullName evidence="1">non-specific serine/threonine protein kinase</fullName>
        <ecNumber evidence="1">2.7.11.1</ecNumber>
    </recommendedName>
</protein>
<dbReference type="CDD" id="cd14014">
    <property type="entry name" value="STKc_PknB_like"/>
    <property type="match status" value="1"/>
</dbReference>
<keyword evidence="6 7" id="KW-0067">ATP-binding</keyword>
<dbReference type="Gene3D" id="1.10.510.10">
    <property type="entry name" value="Transferase(Phosphotransferase) domain 1"/>
    <property type="match status" value="1"/>
</dbReference>
<dbReference type="Gene3D" id="3.30.200.20">
    <property type="entry name" value="Phosphorylase Kinase, domain 1"/>
    <property type="match status" value="1"/>
</dbReference>
<comment type="caution">
    <text evidence="10">The sequence shown here is derived from an EMBL/GenBank/DDBJ whole genome shotgun (WGS) entry which is preliminary data.</text>
</comment>
<feature type="compositionally biased region" description="Pro residues" evidence="8">
    <location>
        <begin position="402"/>
        <end position="417"/>
    </location>
</feature>
<evidence type="ECO:0000313" key="11">
    <source>
        <dbReference type="Proteomes" id="UP001500016"/>
    </source>
</evidence>
<gene>
    <name evidence="10" type="ORF">GCM10009801_41960</name>
</gene>
<dbReference type="InterPro" id="IPR011009">
    <property type="entry name" value="Kinase-like_dom_sf"/>
</dbReference>
<evidence type="ECO:0000256" key="7">
    <source>
        <dbReference type="PROSITE-ProRule" id="PRU10141"/>
    </source>
</evidence>
<evidence type="ECO:0000256" key="8">
    <source>
        <dbReference type="SAM" id="MobiDB-lite"/>
    </source>
</evidence>
<dbReference type="SUPFAM" id="SSF56112">
    <property type="entry name" value="Protein kinase-like (PK-like)"/>
    <property type="match status" value="1"/>
</dbReference>
<feature type="region of interest" description="Disordered" evidence="8">
    <location>
        <begin position="280"/>
        <end position="355"/>
    </location>
</feature>
<organism evidence="10 11">
    <name type="scientific">Streptomyces albiaxialis</name>
    <dbReference type="NCBI Taxonomy" id="329523"/>
    <lineage>
        <taxon>Bacteria</taxon>
        <taxon>Bacillati</taxon>
        <taxon>Actinomycetota</taxon>
        <taxon>Actinomycetes</taxon>
        <taxon>Kitasatosporales</taxon>
        <taxon>Streptomycetaceae</taxon>
        <taxon>Streptomyces</taxon>
    </lineage>
</organism>
<keyword evidence="5" id="KW-0418">Kinase</keyword>
<dbReference type="InterPro" id="IPR008271">
    <property type="entry name" value="Ser/Thr_kinase_AS"/>
</dbReference>
<evidence type="ECO:0000256" key="1">
    <source>
        <dbReference type="ARBA" id="ARBA00012513"/>
    </source>
</evidence>
<dbReference type="InterPro" id="IPR017441">
    <property type="entry name" value="Protein_kinase_ATP_BS"/>
</dbReference>
<keyword evidence="3" id="KW-0808">Transferase</keyword>
<feature type="region of interest" description="Disordered" evidence="8">
    <location>
        <begin position="379"/>
        <end position="443"/>
    </location>
</feature>
<evidence type="ECO:0000256" key="5">
    <source>
        <dbReference type="ARBA" id="ARBA00022777"/>
    </source>
</evidence>
<dbReference type="InterPro" id="IPR000719">
    <property type="entry name" value="Prot_kinase_dom"/>
</dbReference>
<accession>A0ABN2W2T5</accession>
<dbReference type="EMBL" id="BAAAPE010000011">
    <property type="protein sequence ID" value="GAA2082313.1"/>
    <property type="molecule type" value="Genomic_DNA"/>
</dbReference>
<keyword evidence="4 7" id="KW-0547">Nucleotide-binding</keyword>
<dbReference type="RefSeq" id="WP_344530408.1">
    <property type="nucleotide sequence ID" value="NZ_BAAAPE010000011.1"/>
</dbReference>
<dbReference type="PANTHER" id="PTHR43289:SF6">
    <property type="entry name" value="SERINE_THREONINE-PROTEIN KINASE NEKL-3"/>
    <property type="match status" value="1"/>
</dbReference>
<dbReference type="EC" id="2.7.11.1" evidence="1"/>
<keyword evidence="11" id="KW-1185">Reference proteome</keyword>
<evidence type="ECO:0000256" key="3">
    <source>
        <dbReference type="ARBA" id="ARBA00022679"/>
    </source>
</evidence>
<dbReference type="SMART" id="SM00220">
    <property type="entry name" value="S_TKc"/>
    <property type="match status" value="1"/>
</dbReference>
<dbReference type="Gene3D" id="3.40.1000.10">
    <property type="entry name" value="Mog1/PsbP, alpha/beta/alpha sandwich"/>
    <property type="match status" value="1"/>
</dbReference>
<feature type="binding site" evidence="7">
    <location>
        <position position="48"/>
    </location>
    <ligand>
        <name>ATP</name>
        <dbReference type="ChEBI" id="CHEBI:30616"/>
    </ligand>
</feature>
<dbReference type="Pfam" id="PF00069">
    <property type="entry name" value="Pkinase"/>
    <property type="match status" value="1"/>
</dbReference>
<feature type="compositionally biased region" description="Pro residues" evidence="8">
    <location>
        <begin position="331"/>
        <end position="350"/>
    </location>
</feature>
<dbReference type="PROSITE" id="PS00107">
    <property type="entry name" value="PROTEIN_KINASE_ATP"/>
    <property type="match status" value="1"/>
</dbReference>
<sequence length="564" mass="60066">MSEQQGHDQPQERLVAGRYRLSRRIGRGGMGTVWLADDTLLGRRVALKKLHLPPHLEDDERERLYERTRREARSAARISHPNVVVVHDVVEDEGLPCIVMEYVPARSLSQILKEDGPLPPQAAMRTGLAMVAALSAAHAAGVLHRDVKPANVLLTEDGSRTVLTDFGIAAASGTSTLTRTGEFVGSINYAAPERMRGGDSGPASDMWGLGATLYEAVEGFAPFRRDTWMETAYATASDPPAAMERAGRLEPLILRLLAKDPAERPGAVEAEELLAGAETMPYGATPAGPAPAPAPAPGPAPGPAPDALAAPAAHTGAHPAAGGTEVTTPAAPVPVPPPGPAAPQSPPPAPERGRGGRAVAWTLAAVLVAGGLGAGAYWWTQREGDDPGGPQGGKPPASGSPSPSPSASPSKRPPPPPGHHRVNDRLGFSVDVPNGWRRSEKPGGTEVNYVAPSGKTVLKFNVLDFADSSPLRHWQELEPEVRKNSPQYERMRMNRTKYQGKSAAIWEWRWQGRARQFRAIDLGFGAVGQKQYAIYLSAPDAQWGELKPHFDTAVASFRARPEQG</sequence>
<feature type="compositionally biased region" description="Low complexity" evidence="8">
    <location>
        <begin position="305"/>
        <end position="323"/>
    </location>
</feature>
<dbReference type="Proteomes" id="UP001500016">
    <property type="component" value="Unassembled WGS sequence"/>
</dbReference>
<evidence type="ECO:0000313" key="10">
    <source>
        <dbReference type="EMBL" id="GAA2082313.1"/>
    </source>
</evidence>
<dbReference type="PROSITE" id="PS50011">
    <property type="entry name" value="PROTEIN_KINASE_DOM"/>
    <property type="match status" value="1"/>
</dbReference>
<reference evidence="10 11" key="1">
    <citation type="journal article" date="2019" name="Int. J. Syst. Evol. Microbiol.">
        <title>The Global Catalogue of Microorganisms (GCM) 10K type strain sequencing project: providing services to taxonomists for standard genome sequencing and annotation.</title>
        <authorList>
            <consortium name="The Broad Institute Genomics Platform"/>
            <consortium name="The Broad Institute Genome Sequencing Center for Infectious Disease"/>
            <person name="Wu L."/>
            <person name="Ma J."/>
        </authorList>
    </citation>
    <scope>NUCLEOTIDE SEQUENCE [LARGE SCALE GENOMIC DNA]</scope>
    <source>
        <strain evidence="10 11">JCM 15478</strain>
    </source>
</reference>